<accession>A0A974AEF8</accession>
<organism evidence="3">
    <name type="scientific">Bradyrhizobium quebecense</name>
    <dbReference type="NCBI Taxonomy" id="2748629"/>
    <lineage>
        <taxon>Bacteria</taxon>
        <taxon>Pseudomonadati</taxon>
        <taxon>Pseudomonadota</taxon>
        <taxon>Alphaproteobacteria</taxon>
        <taxon>Hyphomicrobiales</taxon>
        <taxon>Nitrobacteraceae</taxon>
        <taxon>Bradyrhizobium</taxon>
    </lineage>
</organism>
<proteinExistence type="predicted"/>
<dbReference type="InterPro" id="IPR009061">
    <property type="entry name" value="DNA-bd_dom_put_sf"/>
</dbReference>
<evidence type="ECO:0000313" key="3">
    <source>
        <dbReference type="EMBL" id="NVL08656.1"/>
    </source>
</evidence>
<dbReference type="Gene3D" id="3.30.420.10">
    <property type="entry name" value="Ribonuclease H-like superfamily/Ribonuclease H"/>
    <property type="match status" value="1"/>
</dbReference>
<comment type="caution">
    <text evidence="3">The sequence shown here is derived from an EMBL/GenBank/DDBJ whole genome shotgun (WGS) entry which is preliminary data.</text>
</comment>
<dbReference type="PANTHER" id="PTHR35004">
    <property type="entry name" value="TRANSPOSASE RV3428C-RELATED"/>
    <property type="match status" value="1"/>
</dbReference>
<dbReference type="InterPro" id="IPR036388">
    <property type="entry name" value="WH-like_DNA-bd_sf"/>
</dbReference>
<dbReference type="GO" id="GO:0015074">
    <property type="term" value="P:DNA integration"/>
    <property type="evidence" value="ECO:0007669"/>
    <property type="project" value="InterPro"/>
</dbReference>
<dbReference type="RefSeq" id="WP_176532139.1">
    <property type="nucleotide sequence ID" value="NZ_CP088022.1"/>
</dbReference>
<dbReference type="InterPro" id="IPR012337">
    <property type="entry name" value="RNaseH-like_sf"/>
</dbReference>
<gene>
    <name evidence="3" type="ORF">HU230_23425</name>
</gene>
<evidence type="ECO:0000259" key="2">
    <source>
        <dbReference type="PROSITE" id="PS51702"/>
    </source>
</evidence>
<feature type="domain" description="Integrase catalytic" evidence="1">
    <location>
        <begin position="266"/>
        <end position="464"/>
    </location>
</feature>
<dbReference type="Pfam" id="PF00665">
    <property type="entry name" value="rve"/>
    <property type="match status" value="1"/>
</dbReference>
<dbReference type="PANTHER" id="PTHR35004:SF7">
    <property type="entry name" value="INTEGRASE PROTEIN"/>
    <property type="match status" value="1"/>
</dbReference>
<dbReference type="InterPro" id="IPR001584">
    <property type="entry name" value="Integrase_cat-core"/>
</dbReference>
<dbReference type="Pfam" id="PF09299">
    <property type="entry name" value="Mu-transpos_C"/>
    <property type="match status" value="1"/>
</dbReference>
<protein>
    <submittedName>
        <fullName evidence="3">Transposase</fullName>
    </submittedName>
</protein>
<dbReference type="InterPro" id="IPR015378">
    <property type="entry name" value="Transposase-like_Mu_C"/>
</dbReference>
<dbReference type="PROSITE" id="PS50994">
    <property type="entry name" value="INTEGRASE"/>
    <property type="match status" value="1"/>
</dbReference>
<sequence length="721" mass="78918">MKAFLSAAEIAAEKLPGLPNVERAIKRNADRLGWTSRPRSGRGGGLEYAIDSLPATARAAYVARHIDAVEIPASVARDAAAEPDAVDIKGNAASARDARLAVLALADRIAQDAGIGHKRADQHFADLYNTRAIELAGWITDEIKSVTPRTLARWRSFAKAGKRSRLAVDRAASRRGTGVLDRANDGKVKLHILALVAKQPQLTAHHIRALVADAFPEICVAGAPVALPPIRTFQQVLKNWRTSYRVEIESIRNPDGFKNRMRFAARVANPAKRLNEVWQIDASPADVLTTDGRYTIYVCEDIYSRRLVATVTKTPRAAAVGLLIRKAILAWGVPERIKTDNGSDFIARTTQRLFAALSIEHEKSAPFSPEQKGHVERAIGTMQRGLMRTLEGFIGHSVADRKVIENRKAFSARLGEAPEDMFQVNLSAAELQARVDDWCNDVYGRAPHSGLKGQTPFAVAAMAAGNLRRIEDVRALDMLLAPVAGKDGVRTVTKTGIRIDGAHYIGGFLNVGDQVMVRMDEEDMGRAYVYEVDGETYLGEVVAPELAGIDPAKAIAAARAEQKRLIAERMDDVKKQARKIRAKDFADSIRRQSLRDEGKLIEFPKPEVPHDTPALAAAREAFAPHDIARHAAGVAELAAQLRAETESSGAASVNPLRPTETPHQRWNRARAIEASVARKEFVEPDELLWLGEYRQGYEYRGFLATYGGELASTTGEEIHAG</sequence>
<dbReference type="Pfam" id="PF02316">
    <property type="entry name" value="HTH_Tnp_Mu_1"/>
    <property type="match status" value="1"/>
</dbReference>
<dbReference type="SUPFAM" id="SSF46955">
    <property type="entry name" value="Putative DNA-binding domain"/>
    <property type="match status" value="1"/>
</dbReference>
<dbReference type="AlphaFoldDB" id="A0A974AEF8"/>
<feature type="domain" description="HTH Mu-type" evidence="2">
    <location>
        <begin position="3"/>
        <end position="69"/>
    </location>
</feature>
<dbReference type="Gene3D" id="1.10.10.10">
    <property type="entry name" value="Winged helix-like DNA-binding domain superfamily/Winged helix DNA-binding domain"/>
    <property type="match status" value="1"/>
</dbReference>
<name>A0A974AEF8_9BRAD</name>
<dbReference type="EMBL" id="JABWSX010000001">
    <property type="protein sequence ID" value="NVL08656.1"/>
    <property type="molecule type" value="Genomic_DNA"/>
</dbReference>
<dbReference type="GO" id="GO:0003677">
    <property type="term" value="F:DNA binding"/>
    <property type="evidence" value="ECO:0007669"/>
    <property type="project" value="InterPro"/>
</dbReference>
<reference evidence="3" key="1">
    <citation type="submission" date="2020-06" db="EMBL/GenBank/DDBJ databases">
        <title>Whole Genome Sequence of Bradyrhizobium sp. Strain 66S1MB.</title>
        <authorList>
            <person name="Bromfield E."/>
            <person name="Cloutier S."/>
        </authorList>
    </citation>
    <scope>NUCLEOTIDE SEQUENCE</scope>
    <source>
        <strain evidence="3">66S1MB</strain>
    </source>
</reference>
<dbReference type="SUPFAM" id="SSF53098">
    <property type="entry name" value="Ribonuclease H-like"/>
    <property type="match status" value="1"/>
</dbReference>
<dbReference type="InterPro" id="IPR003314">
    <property type="entry name" value="Mu-type_HTH"/>
</dbReference>
<evidence type="ECO:0000259" key="1">
    <source>
        <dbReference type="PROSITE" id="PS50994"/>
    </source>
</evidence>
<dbReference type="PROSITE" id="PS51702">
    <property type="entry name" value="HTH_MU"/>
    <property type="match status" value="1"/>
</dbReference>
<dbReference type="InterPro" id="IPR036397">
    <property type="entry name" value="RNaseH_sf"/>
</dbReference>